<reference evidence="1 2" key="1">
    <citation type="submission" date="2020-10" db="EMBL/GenBank/DDBJ databases">
        <authorList>
            <person name="Castelo-Branco R."/>
            <person name="Eusebio N."/>
            <person name="Adriana R."/>
            <person name="Vieira A."/>
            <person name="Brugerolle De Fraissinette N."/>
            <person name="Rezende De Castro R."/>
            <person name="Schneider M.P."/>
            <person name="Vasconcelos V."/>
            <person name="Leao P.N."/>
        </authorList>
    </citation>
    <scope>NUCLEOTIDE SEQUENCE [LARGE SCALE GENOMIC DNA]</scope>
    <source>
        <strain evidence="1 2">LEGE 00031</strain>
    </source>
</reference>
<proteinExistence type="predicted"/>
<gene>
    <name evidence="1" type="ORF">IQ217_04715</name>
</gene>
<evidence type="ECO:0000313" key="1">
    <source>
        <dbReference type="EMBL" id="MBE9253174.1"/>
    </source>
</evidence>
<accession>A0ABR9VPD0</accession>
<evidence type="ECO:0000313" key="2">
    <source>
        <dbReference type="Proteomes" id="UP000658720"/>
    </source>
</evidence>
<name>A0ABR9VPD0_9SYNC</name>
<dbReference type="EMBL" id="JADEVV010000009">
    <property type="protein sequence ID" value="MBE9253174.1"/>
    <property type="molecule type" value="Genomic_DNA"/>
</dbReference>
<comment type="caution">
    <text evidence="1">The sequence shown here is derived from an EMBL/GenBank/DDBJ whole genome shotgun (WGS) entry which is preliminary data.</text>
</comment>
<keyword evidence="2" id="KW-1185">Reference proteome</keyword>
<organism evidence="1 2">
    <name type="scientific">Synechocystis salina LEGE 00031</name>
    <dbReference type="NCBI Taxonomy" id="1828736"/>
    <lineage>
        <taxon>Bacteria</taxon>
        <taxon>Bacillati</taxon>
        <taxon>Cyanobacteriota</taxon>
        <taxon>Cyanophyceae</taxon>
        <taxon>Synechococcales</taxon>
        <taxon>Merismopediaceae</taxon>
        <taxon>Synechocystis</taxon>
    </lineage>
</organism>
<dbReference type="Proteomes" id="UP000658720">
    <property type="component" value="Unassembled WGS sequence"/>
</dbReference>
<protein>
    <submittedName>
        <fullName evidence="1">Uncharacterized protein</fullName>
    </submittedName>
</protein>
<sequence>MVRKKQEPNRVDSLLDELLEEHQTPEEILGESGLLKQLTKSLSVIGSSVEPYNFLQAKFTIALGLTKQTTRLLKNSEEFGWSLTPVWRIALPCREL</sequence>